<feature type="domain" description="CEP76/DRC7 peptidase-like" evidence="3">
    <location>
        <begin position="20"/>
        <end position="106"/>
    </location>
</feature>
<gene>
    <name evidence="4" type="ORF">HAKA00212_LOCUS21408</name>
</gene>
<dbReference type="InterPro" id="IPR056290">
    <property type="entry name" value="CEPT76/DRC7_peptidase-like_dom"/>
</dbReference>
<evidence type="ECO:0000259" key="2">
    <source>
        <dbReference type="Pfam" id="PF24652"/>
    </source>
</evidence>
<accession>A0A7S4DDD5</accession>
<evidence type="ECO:0000259" key="3">
    <source>
        <dbReference type="Pfam" id="PF24656"/>
    </source>
</evidence>
<proteinExistence type="predicted"/>
<dbReference type="AlphaFoldDB" id="A0A7S4DDD5"/>
<dbReference type="InterPro" id="IPR052299">
    <property type="entry name" value="CEP76"/>
</dbReference>
<reference evidence="4" key="1">
    <citation type="submission" date="2021-01" db="EMBL/GenBank/DDBJ databases">
        <authorList>
            <person name="Corre E."/>
            <person name="Pelletier E."/>
            <person name="Niang G."/>
            <person name="Scheremetjew M."/>
            <person name="Finn R."/>
            <person name="Kale V."/>
            <person name="Holt S."/>
            <person name="Cochrane G."/>
            <person name="Meng A."/>
            <person name="Brown T."/>
            <person name="Cohen L."/>
        </authorList>
    </citation>
    <scope>NUCLEOTIDE SEQUENCE</scope>
    <source>
        <strain evidence="4">CCMP3107</strain>
    </source>
</reference>
<dbReference type="EMBL" id="HBIU01047985">
    <property type="protein sequence ID" value="CAE0642551.1"/>
    <property type="molecule type" value="Transcribed_RNA"/>
</dbReference>
<dbReference type="PANTHER" id="PTHR46436">
    <property type="entry name" value="CENTROSOMAL PROTEIN OF 76 KDA"/>
    <property type="match status" value="1"/>
</dbReference>
<feature type="compositionally biased region" description="Polar residues" evidence="1">
    <location>
        <begin position="1"/>
        <end position="13"/>
    </location>
</feature>
<dbReference type="Pfam" id="PF24652">
    <property type="entry name" value="CEP76_C"/>
    <property type="match status" value="1"/>
</dbReference>
<feature type="region of interest" description="Disordered" evidence="1">
    <location>
        <begin position="1"/>
        <end position="24"/>
    </location>
</feature>
<dbReference type="Pfam" id="PF24656">
    <property type="entry name" value="CEPT76_peptidase"/>
    <property type="match status" value="1"/>
</dbReference>
<evidence type="ECO:0000313" key="4">
    <source>
        <dbReference type="EMBL" id="CAE0642551.1"/>
    </source>
</evidence>
<organism evidence="4">
    <name type="scientific">Heterosigma akashiwo</name>
    <name type="common">Chromophytic alga</name>
    <name type="synonym">Heterosigma carterae</name>
    <dbReference type="NCBI Taxonomy" id="2829"/>
    <lineage>
        <taxon>Eukaryota</taxon>
        <taxon>Sar</taxon>
        <taxon>Stramenopiles</taxon>
        <taxon>Ochrophyta</taxon>
        <taxon>Raphidophyceae</taxon>
        <taxon>Chattonellales</taxon>
        <taxon>Chattonellaceae</taxon>
        <taxon>Heterosigma</taxon>
    </lineage>
</organism>
<sequence>MGTAVSASNTSPVETDEEGEEESAHTWVMTFNGAYSEQNVTFWESLTGARFPLPHLDPSNKKSKPHHFRTLTCAFNHEGLWACKQRRCDVAGLRLDLGDPALWRPMAQPTLRATPHELTDVVLHPPTIDADLTADNIESRLKELIEDYRDEKGWATAWDAALAYTLQPALEAYEGDRLHGRPAGNDLFQSALKRMIPDGHCFKGFPLSVSLLDSNKIFQKLTETRLSKDVLDSHGDYIRFAIRVRVFPYPEDLVSTWVMIAVRYQPVSTL</sequence>
<name>A0A7S4DDD5_HETAK</name>
<evidence type="ECO:0000256" key="1">
    <source>
        <dbReference type="SAM" id="MobiDB-lite"/>
    </source>
</evidence>
<protein>
    <submittedName>
        <fullName evidence="4">Uncharacterized protein</fullName>
    </submittedName>
</protein>
<dbReference type="PANTHER" id="PTHR46436:SF1">
    <property type="entry name" value="CENTROSOMAL PROTEIN OF 76 KDA"/>
    <property type="match status" value="1"/>
</dbReference>
<feature type="domain" description="Centrosomal protein of 76 kDa C-terminal" evidence="2">
    <location>
        <begin position="128"/>
        <end position="265"/>
    </location>
</feature>
<dbReference type="InterPro" id="IPR056288">
    <property type="entry name" value="CEP76_C"/>
</dbReference>